<reference evidence="1" key="2">
    <citation type="journal article" date="2021" name="PeerJ">
        <title>Extensive microbial diversity within the chicken gut microbiome revealed by metagenomics and culture.</title>
        <authorList>
            <person name="Gilroy R."/>
            <person name="Ravi A."/>
            <person name="Getino M."/>
            <person name="Pursley I."/>
            <person name="Horton D.L."/>
            <person name="Alikhan N.F."/>
            <person name="Baker D."/>
            <person name="Gharbi K."/>
            <person name="Hall N."/>
            <person name="Watson M."/>
            <person name="Adriaenssens E.M."/>
            <person name="Foster-Nyarko E."/>
            <person name="Jarju S."/>
            <person name="Secka A."/>
            <person name="Antonio M."/>
            <person name="Oren A."/>
            <person name="Chaudhuri R.R."/>
            <person name="La Ragione R."/>
            <person name="Hildebrand F."/>
            <person name="Pallen M.J."/>
        </authorList>
    </citation>
    <scope>NUCLEOTIDE SEQUENCE</scope>
    <source>
        <strain evidence="1">ChiHcec3-11533</strain>
    </source>
</reference>
<evidence type="ECO:0000313" key="2">
    <source>
        <dbReference type="Proteomes" id="UP000824072"/>
    </source>
</evidence>
<reference evidence="1" key="1">
    <citation type="submission" date="2020-10" db="EMBL/GenBank/DDBJ databases">
        <authorList>
            <person name="Gilroy R."/>
        </authorList>
    </citation>
    <scope>NUCLEOTIDE SEQUENCE</scope>
    <source>
        <strain evidence="1">ChiHcec3-11533</strain>
    </source>
</reference>
<name>A0A9D1IBL4_9FIRM</name>
<dbReference type="Proteomes" id="UP000824072">
    <property type="component" value="Unassembled WGS sequence"/>
</dbReference>
<sequence>MADLVRNCAGGVVFSDGWVFLLKSDKGEWIMPKGVIRDRGNARDVALARVESEAGISAEIVGPAGYTRYEFYSQTRRKNVSNRIEWFAMRAPDRRYRIAFEQGFLDGDYYPIDAALKLLTHEQDQAILENARAVIESAAKEIRGPSSKK</sequence>
<dbReference type="SUPFAM" id="SSF55811">
    <property type="entry name" value="Nudix"/>
    <property type="match status" value="1"/>
</dbReference>
<organism evidence="1 2">
    <name type="scientific">Candidatus Pullichristensenella excrementigallinarum</name>
    <dbReference type="NCBI Taxonomy" id="2840907"/>
    <lineage>
        <taxon>Bacteria</taxon>
        <taxon>Bacillati</taxon>
        <taxon>Bacillota</taxon>
        <taxon>Clostridia</taxon>
        <taxon>Candidatus Pullichristensenella</taxon>
    </lineage>
</organism>
<dbReference type="AlphaFoldDB" id="A0A9D1IBL4"/>
<accession>A0A9D1IBL4</accession>
<dbReference type="Gene3D" id="3.90.79.10">
    <property type="entry name" value="Nucleoside Triphosphate Pyrophosphohydrolase"/>
    <property type="match status" value="1"/>
</dbReference>
<dbReference type="EMBL" id="DVMU01000084">
    <property type="protein sequence ID" value="HIU33661.1"/>
    <property type="molecule type" value="Genomic_DNA"/>
</dbReference>
<gene>
    <name evidence="1" type="ORF">IAB02_03775</name>
</gene>
<protein>
    <submittedName>
        <fullName evidence="1">NUDIX domain-containing protein</fullName>
    </submittedName>
</protein>
<evidence type="ECO:0000313" key="1">
    <source>
        <dbReference type="EMBL" id="HIU33661.1"/>
    </source>
</evidence>
<proteinExistence type="predicted"/>
<dbReference type="InterPro" id="IPR015797">
    <property type="entry name" value="NUDIX_hydrolase-like_dom_sf"/>
</dbReference>
<comment type="caution">
    <text evidence="1">The sequence shown here is derived from an EMBL/GenBank/DDBJ whole genome shotgun (WGS) entry which is preliminary data.</text>
</comment>